<evidence type="ECO:0000313" key="9">
    <source>
        <dbReference type="Proteomes" id="UP000221653"/>
    </source>
</evidence>
<keyword evidence="3 6" id="KW-0812">Transmembrane</keyword>
<evidence type="ECO:0000259" key="7">
    <source>
        <dbReference type="Pfam" id="PF04024"/>
    </source>
</evidence>
<dbReference type="AlphaFoldDB" id="A0A2A9DQS1"/>
<evidence type="ECO:0000313" key="8">
    <source>
        <dbReference type="EMBL" id="PFG28943.1"/>
    </source>
</evidence>
<keyword evidence="2" id="KW-1003">Cell membrane</keyword>
<feature type="domain" description="Phage shock protein PspC N-terminal" evidence="7">
    <location>
        <begin position="8"/>
        <end position="64"/>
    </location>
</feature>
<comment type="subcellular location">
    <subcellularLocation>
        <location evidence="1">Cell membrane</location>
        <topology evidence="1">Single-pass membrane protein</topology>
    </subcellularLocation>
</comment>
<keyword evidence="9" id="KW-1185">Reference proteome</keyword>
<proteinExistence type="predicted"/>
<sequence>MAQTALSRKLHRSSTDKMIAGICGGIAETYGWNSTLIRVLFVLSFFLPGPQILLYAILWLVMPKF</sequence>
<gene>
    <name evidence="8" type="ORF">ATK06_2073</name>
</gene>
<keyword evidence="5 6" id="KW-0472">Membrane</keyword>
<name>A0A2A9DQS1_9CORY</name>
<evidence type="ECO:0000256" key="2">
    <source>
        <dbReference type="ARBA" id="ARBA00022475"/>
    </source>
</evidence>
<protein>
    <submittedName>
        <fullName evidence="8">Phage shock protein C (PspC) family protein</fullName>
    </submittedName>
</protein>
<keyword evidence="4 6" id="KW-1133">Transmembrane helix</keyword>
<dbReference type="GO" id="GO:0005886">
    <property type="term" value="C:plasma membrane"/>
    <property type="evidence" value="ECO:0007669"/>
    <property type="project" value="UniProtKB-SubCell"/>
</dbReference>
<dbReference type="STRING" id="1724.GCA_001044175_02075"/>
<dbReference type="InterPro" id="IPR052027">
    <property type="entry name" value="PspC"/>
</dbReference>
<evidence type="ECO:0000256" key="4">
    <source>
        <dbReference type="ARBA" id="ARBA00022989"/>
    </source>
</evidence>
<accession>A0A2A9DQS1</accession>
<dbReference type="Pfam" id="PF04024">
    <property type="entry name" value="PspC"/>
    <property type="match status" value="1"/>
</dbReference>
<dbReference type="PANTHER" id="PTHR33885:SF3">
    <property type="entry name" value="PHAGE SHOCK PROTEIN C"/>
    <property type="match status" value="1"/>
</dbReference>
<evidence type="ECO:0000256" key="1">
    <source>
        <dbReference type="ARBA" id="ARBA00004162"/>
    </source>
</evidence>
<evidence type="ECO:0000256" key="5">
    <source>
        <dbReference type="ARBA" id="ARBA00023136"/>
    </source>
</evidence>
<dbReference type="Proteomes" id="UP000221653">
    <property type="component" value="Unassembled WGS sequence"/>
</dbReference>
<dbReference type="OrthoDB" id="7359894at2"/>
<evidence type="ECO:0000256" key="3">
    <source>
        <dbReference type="ARBA" id="ARBA00022692"/>
    </source>
</evidence>
<reference evidence="8 9" key="1">
    <citation type="submission" date="2017-10" db="EMBL/GenBank/DDBJ databases">
        <title>Sequencing the genomes of 1000 actinobacteria strains.</title>
        <authorList>
            <person name="Klenk H.-P."/>
        </authorList>
    </citation>
    <scope>NUCLEOTIDE SEQUENCE [LARGE SCALE GENOMIC DNA]</scope>
    <source>
        <strain evidence="8 9">DSM 20688</strain>
    </source>
</reference>
<dbReference type="PANTHER" id="PTHR33885">
    <property type="entry name" value="PHAGE SHOCK PROTEIN C"/>
    <property type="match status" value="1"/>
</dbReference>
<dbReference type="RefSeq" id="WP_048380530.1">
    <property type="nucleotide sequence ID" value="NZ_LDYE01000007.1"/>
</dbReference>
<feature type="transmembrane region" description="Helical" evidence="6">
    <location>
        <begin position="39"/>
        <end position="61"/>
    </location>
</feature>
<dbReference type="EMBL" id="PDJF01000001">
    <property type="protein sequence ID" value="PFG28943.1"/>
    <property type="molecule type" value="Genomic_DNA"/>
</dbReference>
<organism evidence="8 9">
    <name type="scientific">Corynebacterium renale</name>
    <dbReference type="NCBI Taxonomy" id="1724"/>
    <lineage>
        <taxon>Bacteria</taxon>
        <taxon>Bacillati</taxon>
        <taxon>Actinomycetota</taxon>
        <taxon>Actinomycetes</taxon>
        <taxon>Mycobacteriales</taxon>
        <taxon>Corynebacteriaceae</taxon>
        <taxon>Corynebacterium</taxon>
    </lineage>
</organism>
<dbReference type="InterPro" id="IPR007168">
    <property type="entry name" value="Phageshock_PspC_N"/>
</dbReference>
<evidence type="ECO:0000256" key="6">
    <source>
        <dbReference type="SAM" id="Phobius"/>
    </source>
</evidence>
<comment type="caution">
    <text evidence="8">The sequence shown here is derived from an EMBL/GenBank/DDBJ whole genome shotgun (WGS) entry which is preliminary data.</text>
</comment>